<feature type="transmembrane region" description="Helical" evidence="1">
    <location>
        <begin position="197"/>
        <end position="219"/>
    </location>
</feature>
<evidence type="ECO:0000256" key="1">
    <source>
        <dbReference type="SAM" id="Phobius"/>
    </source>
</evidence>
<dbReference type="Proteomes" id="UP001482154">
    <property type="component" value="Unassembled WGS sequence"/>
</dbReference>
<feature type="transmembrane region" description="Helical" evidence="1">
    <location>
        <begin position="144"/>
        <end position="166"/>
    </location>
</feature>
<dbReference type="EMBL" id="JBBNIN010000011">
    <property type="protein sequence ID" value="MEQ2711245.1"/>
    <property type="molecule type" value="Genomic_DNA"/>
</dbReference>
<protein>
    <recommendedName>
        <fullName evidence="4">Sporulation integral membrane protein YlbJ</fullName>
    </recommendedName>
</protein>
<feature type="transmembrane region" description="Helical" evidence="1">
    <location>
        <begin position="116"/>
        <end position="137"/>
    </location>
</feature>
<reference evidence="2 3" key="1">
    <citation type="submission" date="2024-04" db="EMBL/GenBank/DDBJ databases">
        <title>Human intestinal bacterial collection.</title>
        <authorList>
            <person name="Pauvert C."/>
            <person name="Hitch T.C.A."/>
            <person name="Clavel T."/>
        </authorList>
    </citation>
    <scope>NUCLEOTIDE SEQUENCE [LARGE SCALE GENOMIC DNA]</scope>
    <source>
        <strain evidence="2 3">CLA-AA-H249</strain>
    </source>
</reference>
<keyword evidence="3" id="KW-1185">Reference proteome</keyword>
<dbReference type="RefSeq" id="WP_022375159.1">
    <property type="nucleotide sequence ID" value="NZ_JBBNIN010000011.1"/>
</dbReference>
<feature type="transmembrane region" description="Helical" evidence="1">
    <location>
        <begin position="226"/>
        <end position="245"/>
    </location>
</feature>
<feature type="transmembrane region" description="Helical" evidence="1">
    <location>
        <begin position="43"/>
        <end position="67"/>
    </location>
</feature>
<evidence type="ECO:0000313" key="2">
    <source>
        <dbReference type="EMBL" id="MEQ2711245.1"/>
    </source>
</evidence>
<gene>
    <name evidence="2" type="ORF">AAAU51_08675</name>
</gene>
<proteinExistence type="predicted"/>
<comment type="caution">
    <text evidence="2">The sequence shown here is derived from an EMBL/GenBank/DDBJ whole genome shotgun (WGS) entry which is preliminary data.</text>
</comment>
<keyword evidence="1" id="KW-0472">Membrane</keyword>
<keyword evidence="1" id="KW-0812">Transmembrane</keyword>
<keyword evidence="1" id="KW-1133">Transmembrane helix</keyword>
<feature type="transmembrane region" description="Helical" evidence="1">
    <location>
        <begin position="284"/>
        <end position="302"/>
    </location>
</feature>
<accession>A0ABV1IW78</accession>
<evidence type="ECO:0000313" key="3">
    <source>
        <dbReference type="Proteomes" id="UP001482154"/>
    </source>
</evidence>
<feature type="transmembrane region" description="Helical" evidence="1">
    <location>
        <begin position="251"/>
        <end position="272"/>
    </location>
</feature>
<evidence type="ECO:0008006" key="4">
    <source>
        <dbReference type="Google" id="ProtNLM"/>
    </source>
</evidence>
<name>A0ABV1IW78_9FIRM</name>
<organism evidence="2 3">
    <name type="scientific">Anaerostipes amylophilus</name>
    <dbReference type="NCBI Taxonomy" id="2981779"/>
    <lineage>
        <taxon>Bacteria</taxon>
        <taxon>Bacillati</taxon>
        <taxon>Bacillota</taxon>
        <taxon>Clostridia</taxon>
        <taxon>Lachnospirales</taxon>
        <taxon>Lachnospiraceae</taxon>
        <taxon>Anaerostipes</taxon>
    </lineage>
</organism>
<sequence>MRNGIIQFLLIFCAVSLLFFPQTSIDGAKNGLLLWSATITPTLLPFLLLSGFMQYYQTFHFLSRLFFPLKKLFPDINDDFFYTCILGFFCGCPLGAKIINDLILSGSYTKQEGQALLYVCNQISPMFTIGYTLTLILHGNINTLCFFFCLYFPVLCYLFYLFYLFFTKDFLHAHQISHPVSIKKSADQIIFDSLHSIFTIGICIMIFSIGASLISVLPFPFFIKQVLIAIFEITNAVSYFGTMQISSYHKIILLCMITSFGGLSAAAQTISVCKKSRLSFWKYLLVKFLFSLSSGLLAALFFI</sequence>